<accession>A0A212JXR8</accession>
<name>A0A212JXR8_9BACT</name>
<dbReference type="RefSeq" id="WP_296942806.1">
    <property type="nucleotide sequence ID" value="NZ_LT599032.1"/>
</dbReference>
<dbReference type="PANTHER" id="PTHR38339:SF1">
    <property type="entry name" value="TRANSGLUTAMINASE-LIKE DOMAIN-CONTAINING PROTEIN"/>
    <property type="match status" value="1"/>
</dbReference>
<organism evidence="2">
    <name type="scientific">uncultured Dysgonomonas sp</name>
    <dbReference type="NCBI Taxonomy" id="206096"/>
    <lineage>
        <taxon>Bacteria</taxon>
        <taxon>Pseudomonadati</taxon>
        <taxon>Bacteroidota</taxon>
        <taxon>Bacteroidia</taxon>
        <taxon>Bacteroidales</taxon>
        <taxon>Dysgonomonadaceae</taxon>
        <taxon>Dysgonomonas</taxon>
        <taxon>environmental samples</taxon>
    </lineage>
</organism>
<sequence length="480" mass="56184">MKHLYFIIIALAIWGCNTQQPKSVSLEQIDTEEKAGNFTKASYLIDLYIAENKPSGDTIYDLNWRKDKMHRIALDFNKDKEQVMEYIQKYYPEVNDDMLAKWEADNSLEHMVIDGQKKYFSRGASNLFRLDKNAIAKKKEVDKPSTDAKEETLKVHLPEIVSVLGKTGKTQMPLVAMRVKYEVTLKPNAVPEGEVVRCWLPYPREDERRQSEIKLLSVNDDNYIISPSKYAHRTLYMEKTVKKDEPLKFEIEFSYKSAAEWFNLEGKEVKPFDTNSDLYKTYTSERAPHIVFSDSIKAISERIIGNETDPYQKVKKIFTWIDENFPWAGAREYSTIDNIPAYVLANNHGDCGQVTLLFITLARYNGIPARWQSGFMMHPDGLNLHDWSEFYIEGMGWIPMDQSFGINRFTDDEKVRYIYSNGMDAYRWIVNNDYSQPLFPEKIYPRSETVDFQRGELEWKGGNLYFDKWSWDFDVTYTNN</sequence>
<dbReference type="Pfam" id="PF01841">
    <property type="entry name" value="Transglut_core"/>
    <property type="match status" value="1"/>
</dbReference>
<dbReference type="EMBL" id="FLUM01000003">
    <property type="protein sequence ID" value="SBW04055.1"/>
    <property type="molecule type" value="Genomic_DNA"/>
</dbReference>
<dbReference type="SMART" id="SM00460">
    <property type="entry name" value="TGc"/>
    <property type="match status" value="1"/>
</dbReference>
<dbReference type="Gene3D" id="3.10.620.30">
    <property type="match status" value="1"/>
</dbReference>
<dbReference type="InterPro" id="IPR038765">
    <property type="entry name" value="Papain-like_cys_pep_sf"/>
</dbReference>
<reference evidence="2" key="1">
    <citation type="submission" date="2016-04" db="EMBL/GenBank/DDBJ databases">
        <authorList>
            <person name="Evans L.H."/>
            <person name="Alamgir A."/>
            <person name="Owens N."/>
            <person name="Weber N.D."/>
            <person name="Virtaneva K."/>
            <person name="Barbian K."/>
            <person name="Babar A."/>
            <person name="Rosenke K."/>
        </authorList>
    </citation>
    <scope>NUCLEOTIDE SEQUENCE</scope>
    <source>
        <strain evidence="2">86-1</strain>
    </source>
</reference>
<proteinExistence type="predicted"/>
<protein>
    <recommendedName>
        <fullName evidence="1">Transglutaminase-like domain-containing protein</fullName>
    </recommendedName>
</protein>
<feature type="domain" description="Transglutaminase-like" evidence="1">
    <location>
        <begin position="343"/>
        <end position="404"/>
    </location>
</feature>
<evidence type="ECO:0000259" key="1">
    <source>
        <dbReference type="SMART" id="SM00460"/>
    </source>
</evidence>
<gene>
    <name evidence="2" type="ORF">KL86DYS1_30738</name>
</gene>
<evidence type="ECO:0000313" key="2">
    <source>
        <dbReference type="EMBL" id="SBW04055.1"/>
    </source>
</evidence>
<dbReference type="AlphaFoldDB" id="A0A212JXR8"/>
<dbReference type="InterPro" id="IPR002931">
    <property type="entry name" value="Transglutaminase-like"/>
</dbReference>
<dbReference type="PANTHER" id="PTHR38339">
    <property type="entry name" value="TRANSGLUTAMINASE DOMAIN PROTEIN"/>
    <property type="match status" value="1"/>
</dbReference>
<dbReference type="SUPFAM" id="SSF54001">
    <property type="entry name" value="Cysteine proteinases"/>
    <property type="match status" value="1"/>
</dbReference>